<accession>A0AAD2PXS2</accession>
<name>A0AAD2PXS2_9STRA</name>
<feature type="compositionally biased region" description="Polar residues" evidence="1">
    <location>
        <begin position="19"/>
        <end position="30"/>
    </location>
</feature>
<evidence type="ECO:0000256" key="1">
    <source>
        <dbReference type="SAM" id="MobiDB-lite"/>
    </source>
</evidence>
<proteinExistence type="predicted"/>
<dbReference type="AlphaFoldDB" id="A0AAD2PXS2"/>
<evidence type="ECO:0000313" key="2">
    <source>
        <dbReference type="EMBL" id="CAJ1967648.1"/>
    </source>
</evidence>
<protein>
    <submittedName>
        <fullName evidence="2">Uncharacterized protein</fullName>
    </submittedName>
</protein>
<feature type="region of interest" description="Disordered" evidence="1">
    <location>
        <begin position="1"/>
        <end position="33"/>
    </location>
</feature>
<dbReference type="EMBL" id="CAKOGP040002336">
    <property type="protein sequence ID" value="CAJ1967648.1"/>
    <property type="molecule type" value="Genomic_DNA"/>
</dbReference>
<gene>
    <name evidence="2" type="ORF">CYCCA115_LOCUS22872</name>
</gene>
<keyword evidence="3" id="KW-1185">Reference proteome</keyword>
<dbReference type="Proteomes" id="UP001295423">
    <property type="component" value="Unassembled WGS sequence"/>
</dbReference>
<evidence type="ECO:0000313" key="3">
    <source>
        <dbReference type="Proteomes" id="UP001295423"/>
    </source>
</evidence>
<sequence>MTNDGFCDDHDGDDDNKQMMINSHANNSSAEVDLPLDSYQQRKQSYQRKVAKEILRRPPNPFLSPVDFVQELLRELRQPHDSQSGYLCLLESSTFEWRRILFGSIGASIDTATNAEVAAFLEGLFRKKDNQFGILVGADDDDEEGYLLEFPADFESGKEAWVECRLFSVTNGELLAVTGWCLEQRAPDGAWQLNRLDWQDFRDKYRPGLGREEWERICG</sequence>
<comment type="caution">
    <text evidence="2">The sequence shown here is derived from an EMBL/GenBank/DDBJ whole genome shotgun (WGS) entry which is preliminary data.</text>
</comment>
<organism evidence="2 3">
    <name type="scientific">Cylindrotheca closterium</name>
    <dbReference type="NCBI Taxonomy" id="2856"/>
    <lineage>
        <taxon>Eukaryota</taxon>
        <taxon>Sar</taxon>
        <taxon>Stramenopiles</taxon>
        <taxon>Ochrophyta</taxon>
        <taxon>Bacillariophyta</taxon>
        <taxon>Bacillariophyceae</taxon>
        <taxon>Bacillariophycidae</taxon>
        <taxon>Bacillariales</taxon>
        <taxon>Bacillariaceae</taxon>
        <taxon>Cylindrotheca</taxon>
    </lineage>
</organism>
<reference evidence="2" key="1">
    <citation type="submission" date="2023-08" db="EMBL/GenBank/DDBJ databases">
        <authorList>
            <person name="Audoor S."/>
            <person name="Bilcke G."/>
        </authorList>
    </citation>
    <scope>NUCLEOTIDE SEQUENCE</scope>
</reference>